<feature type="domain" description="Fatty acid hydroxylase" evidence="6">
    <location>
        <begin position="79"/>
        <end position="208"/>
    </location>
</feature>
<feature type="transmembrane region" description="Helical" evidence="5">
    <location>
        <begin position="34"/>
        <end position="57"/>
    </location>
</feature>
<keyword evidence="7" id="KW-0560">Oxidoreductase</keyword>
<keyword evidence="8" id="KW-1185">Reference proteome</keyword>
<protein>
    <submittedName>
        <fullName evidence="7">Sterol desaturase family protein</fullName>
        <ecNumber evidence="7">1.-.-.-</ecNumber>
    </submittedName>
</protein>
<dbReference type="Pfam" id="PF04116">
    <property type="entry name" value="FA_hydroxylase"/>
    <property type="match status" value="1"/>
</dbReference>
<dbReference type="PANTHER" id="PTHR11863">
    <property type="entry name" value="STEROL DESATURASE"/>
    <property type="match status" value="1"/>
</dbReference>
<reference evidence="8" key="1">
    <citation type="journal article" date="2019" name="Int. J. Syst. Evol. Microbiol.">
        <title>The Global Catalogue of Microorganisms (GCM) 10K type strain sequencing project: providing services to taxonomists for standard genome sequencing and annotation.</title>
        <authorList>
            <consortium name="The Broad Institute Genomics Platform"/>
            <consortium name="The Broad Institute Genome Sequencing Center for Infectious Disease"/>
            <person name="Wu L."/>
            <person name="Ma J."/>
        </authorList>
    </citation>
    <scope>NUCLEOTIDE SEQUENCE [LARGE SCALE GENOMIC DNA]</scope>
    <source>
        <strain evidence="8">KCTC 52438</strain>
    </source>
</reference>
<evidence type="ECO:0000259" key="6">
    <source>
        <dbReference type="Pfam" id="PF04116"/>
    </source>
</evidence>
<feature type="transmembrane region" description="Helical" evidence="5">
    <location>
        <begin position="69"/>
        <end position="91"/>
    </location>
</feature>
<feature type="transmembrane region" description="Helical" evidence="5">
    <location>
        <begin position="133"/>
        <end position="160"/>
    </location>
</feature>
<comment type="caution">
    <text evidence="7">The sequence shown here is derived from an EMBL/GenBank/DDBJ whole genome shotgun (WGS) entry which is preliminary data.</text>
</comment>
<dbReference type="InterPro" id="IPR050307">
    <property type="entry name" value="Sterol_Desaturase_Related"/>
</dbReference>
<dbReference type="RefSeq" id="WP_386719818.1">
    <property type="nucleotide sequence ID" value="NZ_JBHRSZ010000004.1"/>
</dbReference>
<name>A0ABV7HBQ8_9GAMM</name>
<dbReference type="GO" id="GO:0016491">
    <property type="term" value="F:oxidoreductase activity"/>
    <property type="evidence" value="ECO:0007669"/>
    <property type="project" value="UniProtKB-KW"/>
</dbReference>
<keyword evidence="3 5" id="KW-1133">Transmembrane helix</keyword>
<evidence type="ECO:0000256" key="2">
    <source>
        <dbReference type="ARBA" id="ARBA00022692"/>
    </source>
</evidence>
<accession>A0ABV7HBQ8</accession>
<dbReference type="EC" id="1.-.-.-" evidence="7"/>
<evidence type="ECO:0000256" key="5">
    <source>
        <dbReference type="SAM" id="Phobius"/>
    </source>
</evidence>
<proteinExistence type="predicted"/>
<evidence type="ECO:0000313" key="8">
    <source>
        <dbReference type="Proteomes" id="UP001595476"/>
    </source>
</evidence>
<evidence type="ECO:0000256" key="3">
    <source>
        <dbReference type="ARBA" id="ARBA00022989"/>
    </source>
</evidence>
<organism evidence="7 8">
    <name type="scientific">Litoribrevibacter euphylliae</name>
    <dbReference type="NCBI Taxonomy" id="1834034"/>
    <lineage>
        <taxon>Bacteria</taxon>
        <taxon>Pseudomonadati</taxon>
        <taxon>Pseudomonadota</taxon>
        <taxon>Gammaproteobacteria</taxon>
        <taxon>Oceanospirillales</taxon>
        <taxon>Oceanospirillaceae</taxon>
        <taxon>Litoribrevibacter</taxon>
    </lineage>
</organism>
<sequence length="254" mass="29263">MELLTLVIVLTVFLCVFTLEVIAPASKNHCDRRWMILASAISLFQSAITIGAGLVFVETFKNISMFGFSDLNVVIQGCLGFVLTSFVAYWWHRAMHKYDLLWRLFHQLHHSPRRIEALTSFYLHPFDGIAATFLNALCCYVVLGLSAYGTAISLIIAALYNIYIHADLKTPHWLGFIIQRPEMHRVHHKYMHHAQNYGLAIWDQLFGTFSNPKEYVQEVGFDKVREAQIYDMLKNKDVYKTKNVSLSCDSIPRR</sequence>
<dbReference type="InterPro" id="IPR006694">
    <property type="entry name" value="Fatty_acid_hydroxylase"/>
</dbReference>
<dbReference type="EMBL" id="JBHRSZ010000004">
    <property type="protein sequence ID" value="MFC3151304.1"/>
    <property type="molecule type" value="Genomic_DNA"/>
</dbReference>
<gene>
    <name evidence="7" type="ORF">ACFOEK_09730</name>
</gene>
<evidence type="ECO:0000313" key="7">
    <source>
        <dbReference type="EMBL" id="MFC3151304.1"/>
    </source>
</evidence>
<evidence type="ECO:0000256" key="4">
    <source>
        <dbReference type="ARBA" id="ARBA00023136"/>
    </source>
</evidence>
<comment type="subcellular location">
    <subcellularLocation>
        <location evidence="1">Membrane</location>
    </subcellularLocation>
</comment>
<keyword evidence="4 5" id="KW-0472">Membrane</keyword>
<dbReference type="Proteomes" id="UP001595476">
    <property type="component" value="Unassembled WGS sequence"/>
</dbReference>
<keyword evidence="2 5" id="KW-0812">Transmembrane</keyword>
<evidence type="ECO:0000256" key="1">
    <source>
        <dbReference type="ARBA" id="ARBA00004370"/>
    </source>
</evidence>